<evidence type="ECO:0000256" key="3">
    <source>
        <dbReference type="ARBA" id="ARBA00047846"/>
    </source>
</evidence>
<protein>
    <recommendedName>
        <fullName evidence="2">biotin--[biotin carboxyl-carrier protein] ligase</fullName>
        <ecNumber evidence="2">6.3.4.15</ecNumber>
    </recommendedName>
</protein>
<dbReference type="GO" id="GO:0004077">
    <property type="term" value="F:biotin--[biotin carboxyl-carrier protein] ligase activity"/>
    <property type="evidence" value="ECO:0007669"/>
    <property type="project" value="UniProtKB-EC"/>
</dbReference>
<proteinExistence type="predicted"/>
<dbReference type="Gene3D" id="3.30.930.10">
    <property type="entry name" value="Bira Bifunctional Protein, Domain 2"/>
    <property type="match status" value="1"/>
</dbReference>
<evidence type="ECO:0000259" key="4">
    <source>
        <dbReference type="Pfam" id="PF02237"/>
    </source>
</evidence>
<comment type="caution">
    <text evidence="6">The sequence shown here is derived from an EMBL/GenBank/DDBJ whole genome shotgun (WGS) entry which is preliminary data.</text>
</comment>
<keyword evidence="6" id="KW-0436">Ligase</keyword>
<reference evidence="6 7" key="1">
    <citation type="submission" date="2018-04" db="EMBL/GenBank/DDBJ databases">
        <title>Genomic Encyclopedia of Archaeal and Bacterial Type Strains, Phase II (KMG-II): from individual species to whole genera.</title>
        <authorList>
            <person name="Goeker M."/>
        </authorList>
    </citation>
    <scope>NUCLEOTIDE SEQUENCE [LARGE SCALE GENOMIC DNA]</scope>
    <source>
        <strain evidence="6 7">DSM 23382</strain>
    </source>
</reference>
<name>A0A2T5VAR8_9HYPH</name>
<gene>
    <name evidence="6" type="ORF">C8N35_10326</name>
</gene>
<evidence type="ECO:0000259" key="5">
    <source>
        <dbReference type="Pfam" id="PF16917"/>
    </source>
</evidence>
<organism evidence="6 7">
    <name type="scientific">Breoghania corrubedonensis</name>
    <dbReference type="NCBI Taxonomy" id="665038"/>
    <lineage>
        <taxon>Bacteria</taxon>
        <taxon>Pseudomonadati</taxon>
        <taxon>Pseudomonadota</taxon>
        <taxon>Alphaproteobacteria</taxon>
        <taxon>Hyphomicrobiales</taxon>
        <taxon>Stappiaceae</taxon>
        <taxon>Breoghania</taxon>
    </lineage>
</organism>
<keyword evidence="7" id="KW-1185">Reference proteome</keyword>
<dbReference type="EC" id="6.3.4.15" evidence="2"/>
<dbReference type="InterPro" id="IPR045864">
    <property type="entry name" value="aa-tRNA-synth_II/BPL/LPL"/>
</dbReference>
<dbReference type="Proteomes" id="UP000244081">
    <property type="component" value="Unassembled WGS sequence"/>
</dbReference>
<dbReference type="InterPro" id="IPR003142">
    <property type="entry name" value="BPL_C"/>
</dbReference>
<dbReference type="InterPro" id="IPR004143">
    <property type="entry name" value="BPL_LPL_catalytic"/>
</dbReference>
<dbReference type="SUPFAM" id="SSF55681">
    <property type="entry name" value="Class II aaRS and biotin synthetases"/>
    <property type="match status" value="1"/>
</dbReference>
<evidence type="ECO:0000256" key="1">
    <source>
        <dbReference type="ARBA" id="ARBA00023267"/>
    </source>
</evidence>
<dbReference type="Pfam" id="PF02237">
    <property type="entry name" value="BPL_C"/>
    <property type="match status" value="1"/>
</dbReference>
<dbReference type="Pfam" id="PF16917">
    <property type="entry name" value="BPL_LplA_LipB_2"/>
    <property type="match status" value="1"/>
</dbReference>
<dbReference type="RefSeq" id="WP_146177378.1">
    <property type="nucleotide sequence ID" value="NZ_QAYG01000003.1"/>
</dbReference>
<dbReference type="OrthoDB" id="7657788at2"/>
<keyword evidence="1" id="KW-0092">Biotin</keyword>
<evidence type="ECO:0000313" key="7">
    <source>
        <dbReference type="Proteomes" id="UP000244081"/>
    </source>
</evidence>
<comment type="catalytic activity">
    <reaction evidence="3">
        <text>biotin + L-lysyl-[protein] + ATP = N(6)-biotinyl-L-lysyl-[protein] + AMP + diphosphate + H(+)</text>
        <dbReference type="Rhea" id="RHEA:11756"/>
        <dbReference type="Rhea" id="RHEA-COMP:9752"/>
        <dbReference type="Rhea" id="RHEA-COMP:10505"/>
        <dbReference type="ChEBI" id="CHEBI:15378"/>
        <dbReference type="ChEBI" id="CHEBI:29969"/>
        <dbReference type="ChEBI" id="CHEBI:30616"/>
        <dbReference type="ChEBI" id="CHEBI:33019"/>
        <dbReference type="ChEBI" id="CHEBI:57586"/>
        <dbReference type="ChEBI" id="CHEBI:83144"/>
        <dbReference type="ChEBI" id="CHEBI:456215"/>
        <dbReference type="EC" id="6.3.4.15"/>
    </reaction>
</comment>
<evidence type="ECO:0000256" key="2">
    <source>
        <dbReference type="ARBA" id="ARBA00024227"/>
    </source>
</evidence>
<feature type="domain" description="Biotin protein ligase C-terminal" evidence="4">
    <location>
        <begin position="202"/>
        <end position="232"/>
    </location>
</feature>
<feature type="domain" description="BPL/LPL catalytic" evidence="5">
    <location>
        <begin position="8"/>
        <end position="192"/>
    </location>
</feature>
<sequence>MTSSTPDLPPLMSGHKVASSQVPFAEACRGAQAGRFGAGDLVWSDDPARLDVALVLEPEVAPSRAREMLLVAMVAAGDAIGALVPPEVALTWDWPASLFANDGGIGGAGLRLCESLDADGAPDWMVIGLTVALRPAPRAGEPGLDPDRTTLYDEGCGEIATSDLIAAFARHLMTWIDTWQQDGLARVGEAWLFRMRTRDQGEVTVAHEGAALRGRVRGLDEHGRLLLECADDTIALEIHDADPA</sequence>
<evidence type="ECO:0000313" key="6">
    <source>
        <dbReference type="EMBL" id="PTW60847.1"/>
    </source>
</evidence>
<accession>A0A2T5VAR8</accession>
<dbReference type="AlphaFoldDB" id="A0A2T5VAR8"/>
<dbReference type="EMBL" id="QAYG01000003">
    <property type="protein sequence ID" value="PTW60847.1"/>
    <property type="molecule type" value="Genomic_DNA"/>
</dbReference>